<name>B3DW55_METI4</name>
<organism evidence="1 2">
    <name type="scientific">Methylacidiphilum infernorum (isolate V4)</name>
    <name type="common">Methylokorus infernorum (strain V4)</name>
    <dbReference type="NCBI Taxonomy" id="481448"/>
    <lineage>
        <taxon>Bacteria</taxon>
        <taxon>Pseudomonadati</taxon>
        <taxon>Verrucomicrobiota</taxon>
        <taxon>Methylacidiphilae</taxon>
        <taxon>Methylacidiphilales</taxon>
        <taxon>Methylacidiphilaceae</taxon>
        <taxon>Methylacidiphilum (ex Ratnadevi et al. 2023)</taxon>
    </lineage>
</organism>
<accession>B3DW55</accession>
<evidence type="ECO:0000313" key="1">
    <source>
        <dbReference type="EMBL" id="ACD83558.1"/>
    </source>
</evidence>
<evidence type="ECO:0000313" key="2">
    <source>
        <dbReference type="Proteomes" id="UP000009149"/>
    </source>
</evidence>
<protein>
    <submittedName>
        <fullName evidence="1">Uncharacterized protein</fullName>
    </submittedName>
</protein>
<dbReference type="HOGENOM" id="CLU_2601999_0_0_0"/>
<dbReference type="AlphaFoldDB" id="B3DW55"/>
<sequence>MLIGRLIAIPTSRVVFPHRFYPRKKSYPINQPFLDNEKRKAKDRPILIITKLNPIFISRTPVMAEVKEIQGYFSWIGFQ</sequence>
<proteinExistence type="predicted"/>
<dbReference type="EMBL" id="CP000975">
    <property type="protein sequence ID" value="ACD83558.1"/>
    <property type="molecule type" value="Genomic_DNA"/>
</dbReference>
<dbReference type="Proteomes" id="UP000009149">
    <property type="component" value="Chromosome"/>
</dbReference>
<dbReference type="KEGG" id="min:Minf_1504"/>
<dbReference type="STRING" id="481448.Minf_1504"/>
<gene>
    <name evidence="1" type="ordered locus">Minf_1504</name>
</gene>
<reference evidence="1 2" key="1">
    <citation type="journal article" date="2008" name="Biol. Direct">
        <title>Complete genome sequence of the extremely acidophilic methanotroph isolate V4, Methylacidiphilum infernorum, a representative of the bacterial phylum Verrucomicrobia.</title>
        <authorList>
            <person name="Hou S."/>
            <person name="Makarova K.S."/>
            <person name="Saw J.H."/>
            <person name="Senin P."/>
            <person name="Ly B.V."/>
            <person name="Zhou Z."/>
            <person name="Ren Y."/>
            <person name="Wang J."/>
            <person name="Galperin M.Y."/>
            <person name="Omelchenko M.V."/>
            <person name="Wolf Y.I."/>
            <person name="Yutin N."/>
            <person name="Koonin E.V."/>
            <person name="Stott M.B."/>
            <person name="Mountain B.W."/>
            <person name="Crowe M.A."/>
            <person name="Smirnova A.V."/>
            <person name="Dunfield P.F."/>
            <person name="Feng L."/>
            <person name="Wang L."/>
            <person name="Alam M."/>
        </authorList>
    </citation>
    <scope>NUCLEOTIDE SEQUENCE [LARGE SCALE GENOMIC DNA]</scope>
    <source>
        <strain evidence="2">Isolate V4</strain>
    </source>
</reference>